<reference evidence="1" key="1">
    <citation type="submission" date="2019-07" db="EMBL/GenBank/DDBJ databases">
        <authorList>
            <person name="Wongkuna S."/>
            <person name="Scaria J."/>
        </authorList>
    </citation>
    <scope>NUCLEOTIDE SEQUENCE [LARGE SCALE GENOMIC DNA]</scope>
    <source>
        <strain evidence="1">SW178</strain>
    </source>
</reference>
<comment type="caution">
    <text evidence="1">The sequence shown here is derived from an EMBL/GenBank/DDBJ whole genome shotgun (WGS) entry which is preliminary data.</text>
</comment>
<evidence type="ECO:0000313" key="2">
    <source>
        <dbReference type="Proteomes" id="UP000322025"/>
    </source>
</evidence>
<keyword evidence="2" id="KW-1185">Reference proteome</keyword>
<dbReference type="SUPFAM" id="SSF53098">
    <property type="entry name" value="Ribonuclease H-like"/>
    <property type="match status" value="1"/>
</dbReference>
<dbReference type="OrthoDB" id="1757919at2"/>
<dbReference type="AlphaFoldDB" id="A0A5M9I0E8"/>
<dbReference type="Proteomes" id="UP000322025">
    <property type="component" value="Unassembled WGS sequence"/>
</dbReference>
<proteinExistence type="predicted"/>
<accession>A0A5M9I0E8</accession>
<organism evidence="1 2">
    <name type="scientific">Mediterraneibacter catenae</name>
    <dbReference type="NCBI Taxonomy" id="2594882"/>
    <lineage>
        <taxon>Bacteria</taxon>
        <taxon>Bacillati</taxon>
        <taxon>Bacillota</taxon>
        <taxon>Clostridia</taxon>
        <taxon>Lachnospirales</taxon>
        <taxon>Lachnospiraceae</taxon>
        <taxon>Mediterraneibacter</taxon>
    </lineage>
</organism>
<evidence type="ECO:0000313" key="1">
    <source>
        <dbReference type="EMBL" id="KAA8501031.1"/>
    </source>
</evidence>
<dbReference type="InterPro" id="IPR012337">
    <property type="entry name" value="RNaseH-like_sf"/>
</dbReference>
<protein>
    <submittedName>
        <fullName evidence="1">DDE-type integrase/transposase/recombinase</fullName>
    </submittedName>
</protein>
<gene>
    <name evidence="1" type="ORF">FNY66_10535</name>
</gene>
<dbReference type="EMBL" id="VMSO01000013">
    <property type="protein sequence ID" value="KAA8501031.1"/>
    <property type="molecule type" value="Genomic_DNA"/>
</dbReference>
<sequence>MQKATLSPDEKPIVHSDRGCHYRWPEWIKIMDDAGLTRFMSRKGCSPDNSACEGFFGHLKTEMFYGYNGITIALMNLSKR</sequence>
<name>A0A5M9I0E8_9FIRM</name>